<dbReference type="Gene3D" id="2.130.10.10">
    <property type="entry name" value="YVTN repeat-like/Quinoprotein amine dehydrogenase"/>
    <property type="match status" value="1"/>
</dbReference>
<proteinExistence type="predicted"/>
<dbReference type="Proteomes" id="UP000826271">
    <property type="component" value="Unassembled WGS sequence"/>
</dbReference>
<dbReference type="InterPro" id="IPR001680">
    <property type="entry name" value="WD40_rpt"/>
</dbReference>
<gene>
    <name evidence="5" type="ORF">BUALT_Bualt03G0123400</name>
</gene>
<dbReference type="Pfam" id="PF12490">
    <property type="entry name" value="BCAS3"/>
    <property type="match status" value="1"/>
</dbReference>
<name>A0AAV6Y1J6_9LAMI</name>
<feature type="domain" description="BCAS3 WD40" evidence="4">
    <location>
        <begin position="78"/>
        <end position="158"/>
    </location>
</feature>
<keyword evidence="6" id="KW-1185">Reference proteome</keyword>
<dbReference type="InterPro" id="IPR036322">
    <property type="entry name" value="WD40_repeat_dom_sf"/>
</dbReference>
<dbReference type="EMBL" id="WHWC01000003">
    <property type="protein sequence ID" value="KAG8386192.1"/>
    <property type="molecule type" value="Genomic_DNA"/>
</dbReference>
<feature type="domain" description="BCAS3 WD40" evidence="4">
    <location>
        <begin position="178"/>
        <end position="478"/>
    </location>
</feature>
<dbReference type="PANTHER" id="PTHR13268:SF7">
    <property type="entry name" value="AUTOPHAGY-RELATED PROTEIN 18F"/>
    <property type="match status" value="1"/>
</dbReference>
<dbReference type="GO" id="GO:0000407">
    <property type="term" value="C:phagophore assembly site"/>
    <property type="evidence" value="ECO:0007669"/>
    <property type="project" value="UniProtKB-SubCell"/>
</dbReference>
<dbReference type="SUPFAM" id="SSF50978">
    <property type="entry name" value="WD40 repeat-like"/>
    <property type="match status" value="1"/>
</dbReference>
<evidence type="ECO:0000313" key="5">
    <source>
        <dbReference type="EMBL" id="KAG8386192.1"/>
    </source>
</evidence>
<dbReference type="GO" id="GO:0042594">
    <property type="term" value="P:response to starvation"/>
    <property type="evidence" value="ECO:0007669"/>
    <property type="project" value="TreeGrafter"/>
</dbReference>
<sequence length="806" mass="86903">MRNGSQKSGPGADSGALLPRSGNGIIPNSFRAFSSYLRIVSSGASSVASTVRSAASAASAIVERDNETDHDQVSWAGFDKLEFEGGITRQVLLLGYSDGFQVWDVEVANNVRNLVTRHDGRVSFMQMLPKPVASKLSGDKFADSRPLLIICADGSFSGGNDVQEGSGIPCNGSVQQCHGSLNGSYVPTVVWFYSMRSQSYVHLLRFRSVVHLVRCSSRVVAVLQSSQIHCFNATSLEREYTILTNPVIAGCYGSGNIGFGPLAVGPRWMAYSGSQVSISNFGRVSPQHLATSAGFTCPATNGSIVAHYAKESSKQLAAGIVTLGDIGYKKLSRYYSELLPEGNNCQSRNARVKVHSVANGHSPDADSVGMVIVRDIVSKMVIAQFRAHKSPILSLCFDPSGTLLVTVSVQGHNVNVFRIMPGLSGAASGTSYVHLYTLQRGITNAVIQDISFSRDSQWIMISSSRGTSHLFAISPSGGPVHGGSSSTNSGLQVLSQQSICSSGPPVTLSAISRIRNGQNGWKNTVTGAAAAATGWMGSLSGAIASVFHNCKGDDMCIDNNSSKKSYYLLVFSPSGCVIQYALRISPAVNGMMSLPGVSESSLTSDARSMVEPIQKWNICQNQNHKEREDYIDMYEENGTLDGSKVNNIFPDVFTTVKGNSTEEKHHMHISEAELQMHQNRNPLWARSEVYFHPMLTDGLNVDEEGSCGGETEIERFPIRGLEAKSKNLVPVFDYHRTPRFQQGRIYAMNGDDRALLSTETSGGSVNTNDTPVANTRFESVNSAENSLRNRNGLETENQSAECNETD</sequence>
<comment type="subcellular location">
    <subcellularLocation>
        <location evidence="1">Preautophagosomal structure</location>
    </subcellularLocation>
</comment>
<dbReference type="SMART" id="SM00320">
    <property type="entry name" value="WD40"/>
    <property type="match status" value="2"/>
</dbReference>
<evidence type="ECO:0000313" key="6">
    <source>
        <dbReference type="Proteomes" id="UP000826271"/>
    </source>
</evidence>
<dbReference type="GO" id="GO:0006914">
    <property type="term" value="P:autophagy"/>
    <property type="evidence" value="ECO:0007669"/>
    <property type="project" value="InterPro"/>
</dbReference>
<accession>A0AAV6Y1J6</accession>
<dbReference type="AlphaFoldDB" id="A0AAV6Y1J6"/>
<evidence type="ECO:0000256" key="1">
    <source>
        <dbReference type="ARBA" id="ARBA00004329"/>
    </source>
</evidence>
<comment type="caution">
    <text evidence="5">The sequence shown here is derived from an EMBL/GenBank/DDBJ whole genome shotgun (WGS) entry which is preliminary data.</text>
</comment>
<organism evidence="5 6">
    <name type="scientific">Buddleja alternifolia</name>
    <dbReference type="NCBI Taxonomy" id="168488"/>
    <lineage>
        <taxon>Eukaryota</taxon>
        <taxon>Viridiplantae</taxon>
        <taxon>Streptophyta</taxon>
        <taxon>Embryophyta</taxon>
        <taxon>Tracheophyta</taxon>
        <taxon>Spermatophyta</taxon>
        <taxon>Magnoliopsida</taxon>
        <taxon>eudicotyledons</taxon>
        <taxon>Gunneridae</taxon>
        <taxon>Pentapetalae</taxon>
        <taxon>asterids</taxon>
        <taxon>lamiids</taxon>
        <taxon>Lamiales</taxon>
        <taxon>Scrophulariaceae</taxon>
        <taxon>Buddlejeae</taxon>
        <taxon>Buddleja</taxon>
    </lineage>
</organism>
<dbReference type="Pfam" id="PF21034">
    <property type="entry name" value="BCAS3_WD40"/>
    <property type="match status" value="2"/>
</dbReference>
<feature type="domain" description="BCAS3" evidence="3">
    <location>
        <begin position="599"/>
        <end position="733"/>
    </location>
</feature>
<dbReference type="PANTHER" id="PTHR13268">
    <property type="entry name" value="BREAST CARCINOMA AMPLIFIED SEQUENCE 3"/>
    <property type="match status" value="1"/>
</dbReference>
<reference evidence="5" key="1">
    <citation type="submission" date="2019-10" db="EMBL/GenBank/DDBJ databases">
        <authorList>
            <person name="Zhang R."/>
            <person name="Pan Y."/>
            <person name="Wang J."/>
            <person name="Ma R."/>
            <person name="Yu S."/>
        </authorList>
    </citation>
    <scope>NUCLEOTIDE SEQUENCE</scope>
    <source>
        <strain evidence="5">LA-IB0</strain>
        <tissue evidence="5">Leaf</tissue>
    </source>
</reference>
<evidence type="ECO:0000259" key="3">
    <source>
        <dbReference type="Pfam" id="PF12490"/>
    </source>
</evidence>
<feature type="region of interest" description="Disordered" evidence="2">
    <location>
        <begin position="781"/>
        <end position="806"/>
    </location>
</feature>
<evidence type="ECO:0008006" key="7">
    <source>
        <dbReference type="Google" id="ProtNLM"/>
    </source>
</evidence>
<dbReference type="InterPro" id="IPR015943">
    <property type="entry name" value="WD40/YVTN_repeat-like_dom_sf"/>
</dbReference>
<protein>
    <recommendedName>
        <fullName evidence="7">BCAS3 domain-containing protein</fullName>
    </recommendedName>
</protein>
<dbReference type="InterPro" id="IPR045142">
    <property type="entry name" value="BCAS3-like"/>
</dbReference>
<dbReference type="InterPro" id="IPR048382">
    <property type="entry name" value="BCAS3_WD40"/>
</dbReference>
<dbReference type="InterPro" id="IPR022175">
    <property type="entry name" value="BCAS3_dom"/>
</dbReference>
<evidence type="ECO:0000259" key="4">
    <source>
        <dbReference type="Pfam" id="PF21034"/>
    </source>
</evidence>
<evidence type="ECO:0000256" key="2">
    <source>
        <dbReference type="SAM" id="MobiDB-lite"/>
    </source>
</evidence>